<dbReference type="OMA" id="SFHYVFH"/>
<keyword evidence="7" id="KW-1185">Reference proteome</keyword>
<proteinExistence type="inferred from homology"/>
<dbReference type="PANTHER" id="PTHR10997">
    <property type="entry name" value="IMPORTIN-7, 8, 11"/>
    <property type="match status" value="1"/>
</dbReference>
<dbReference type="STRING" id="105231.A0A1Y1IP83"/>
<dbReference type="PANTHER" id="PTHR10997:SF7">
    <property type="entry name" value="IMPORTIN-11"/>
    <property type="match status" value="1"/>
</dbReference>
<accession>A0A1Y1IP83</accession>
<dbReference type="PROSITE" id="PS50166">
    <property type="entry name" value="IMPORTIN_B_NT"/>
    <property type="match status" value="1"/>
</dbReference>
<reference evidence="6 7" key="1">
    <citation type="journal article" date="2014" name="Nat. Commun.">
        <title>Klebsormidium flaccidum genome reveals primary factors for plant terrestrial adaptation.</title>
        <authorList>
            <person name="Hori K."/>
            <person name="Maruyama F."/>
            <person name="Fujisawa T."/>
            <person name="Togashi T."/>
            <person name="Yamamoto N."/>
            <person name="Seo M."/>
            <person name="Sato S."/>
            <person name="Yamada T."/>
            <person name="Mori H."/>
            <person name="Tajima N."/>
            <person name="Moriyama T."/>
            <person name="Ikeuchi M."/>
            <person name="Watanabe M."/>
            <person name="Wada H."/>
            <person name="Kobayashi K."/>
            <person name="Saito M."/>
            <person name="Masuda T."/>
            <person name="Sasaki-Sekimoto Y."/>
            <person name="Mashiguchi K."/>
            <person name="Awai K."/>
            <person name="Shimojima M."/>
            <person name="Masuda S."/>
            <person name="Iwai M."/>
            <person name="Nobusawa T."/>
            <person name="Narise T."/>
            <person name="Kondo S."/>
            <person name="Saito H."/>
            <person name="Sato R."/>
            <person name="Murakawa M."/>
            <person name="Ihara Y."/>
            <person name="Oshima-Yamada Y."/>
            <person name="Ohtaka K."/>
            <person name="Satoh M."/>
            <person name="Sonobe K."/>
            <person name="Ishii M."/>
            <person name="Ohtani R."/>
            <person name="Kanamori-Sato M."/>
            <person name="Honoki R."/>
            <person name="Miyazaki D."/>
            <person name="Mochizuki H."/>
            <person name="Umetsu J."/>
            <person name="Higashi K."/>
            <person name="Shibata D."/>
            <person name="Kamiya Y."/>
            <person name="Sato N."/>
            <person name="Nakamura Y."/>
            <person name="Tabata S."/>
            <person name="Ida S."/>
            <person name="Kurokawa K."/>
            <person name="Ohta H."/>
        </authorList>
    </citation>
    <scope>NUCLEOTIDE SEQUENCE [LARGE SCALE GENOMIC DNA]</scope>
    <source>
        <strain evidence="6 7">NIES-2285</strain>
    </source>
</reference>
<dbReference type="OrthoDB" id="361693at2759"/>
<dbReference type="GO" id="GO:0031267">
    <property type="term" value="F:small GTPase binding"/>
    <property type="evidence" value="ECO:0007669"/>
    <property type="project" value="InterPro"/>
</dbReference>
<dbReference type="GO" id="GO:0005829">
    <property type="term" value="C:cytosol"/>
    <property type="evidence" value="ECO:0000318"/>
    <property type="project" value="GO_Central"/>
</dbReference>
<comment type="subcellular location">
    <subcellularLocation>
        <location evidence="1">Nucleus</location>
    </subcellularLocation>
</comment>
<evidence type="ECO:0000313" key="7">
    <source>
        <dbReference type="Proteomes" id="UP000054558"/>
    </source>
</evidence>
<evidence type="ECO:0000256" key="1">
    <source>
        <dbReference type="ARBA" id="ARBA00004123"/>
    </source>
</evidence>
<dbReference type="GO" id="GO:0006606">
    <property type="term" value="P:protein import into nucleus"/>
    <property type="evidence" value="ECO:0000318"/>
    <property type="project" value="GO_Central"/>
</dbReference>
<dbReference type="InterPro" id="IPR016024">
    <property type="entry name" value="ARM-type_fold"/>
</dbReference>
<gene>
    <name evidence="6" type="ORF">KFL_010920010</name>
</gene>
<dbReference type="Pfam" id="PF03810">
    <property type="entry name" value="IBN_N"/>
    <property type="match status" value="1"/>
</dbReference>
<evidence type="ECO:0000259" key="5">
    <source>
        <dbReference type="PROSITE" id="PS50166"/>
    </source>
</evidence>
<dbReference type="Pfam" id="PF25758">
    <property type="entry name" value="TPR_IPO11"/>
    <property type="match status" value="1"/>
</dbReference>
<evidence type="ECO:0000256" key="3">
    <source>
        <dbReference type="ARBA" id="ARBA00022448"/>
    </source>
</evidence>
<organism evidence="6 7">
    <name type="scientific">Klebsormidium nitens</name>
    <name type="common">Green alga</name>
    <name type="synonym">Ulothrix nitens</name>
    <dbReference type="NCBI Taxonomy" id="105231"/>
    <lineage>
        <taxon>Eukaryota</taxon>
        <taxon>Viridiplantae</taxon>
        <taxon>Streptophyta</taxon>
        <taxon>Klebsormidiophyceae</taxon>
        <taxon>Klebsormidiales</taxon>
        <taxon>Klebsormidiaceae</taxon>
        <taxon>Klebsormidium</taxon>
    </lineage>
</organism>
<keyword evidence="3" id="KW-0813">Transport</keyword>
<dbReference type="Gene3D" id="1.25.10.10">
    <property type="entry name" value="Leucine-rich Repeat Variant"/>
    <property type="match status" value="1"/>
</dbReference>
<evidence type="ECO:0000256" key="2">
    <source>
        <dbReference type="ARBA" id="ARBA00007991"/>
    </source>
</evidence>
<dbReference type="SMART" id="SM00913">
    <property type="entry name" value="IBN_N"/>
    <property type="match status" value="1"/>
</dbReference>
<protein>
    <submittedName>
        <fullName evidence="6">Nuclear transport receptor KAP120 (Importin beta superfamily)</fullName>
    </submittedName>
</protein>
<evidence type="ECO:0000313" key="6">
    <source>
        <dbReference type="EMBL" id="GAQ92680.1"/>
    </source>
</evidence>
<dbReference type="InterPro" id="IPR011989">
    <property type="entry name" value="ARM-like"/>
</dbReference>
<dbReference type="AlphaFoldDB" id="A0A1Y1IP83"/>
<dbReference type="Proteomes" id="UP000054558">
    <property type="component" value="Unassembled WGS sequence"/>
</dbReference>
<keyword evidence="6" id="KW-0675">Receptor</keyword>
<dbReference type="InterPro" id="IPR001494">
    <property type="entry name" value="Importin-beta_N"/>
</dbReference>
<keyword evidence="4" id="KW-0539">Nucleus</keyword>
<dbReference type="EMBL" id="DF238041">
    <property type="protein sequence ID" value="GAQ92680.1"/>
    <property type="molecule type" value="Genomic_DNA"/>
</dbReference>
<name>A0A1Y1IP83_KLENI</name>
<dbReference type="SUPFAM" id="SSF48371">
    <property type="entry name" value="ARM repeat"/>
    <property type="match status" value="1"/>
</dbReference>
<feature type="domain" description="Importin N-terminal" evidence="5">
    <location>
        <begin position="26"/>
        <end position="98"/>
    </location>
</feature>
<comment type="similarity">
    <text evidence="2">Belongs to the importin beta family.</text>
</comment>
<evidence type="ECO:0000256" key="4">
    <source>
        <dbReference type="ARBA" id="ARBA00023242"/>
    </source>
</evidence>
<dbReference type="InterPro" id="IPR058669">
    <property type="entry name" value="TPR_IPO7/11-like"/>
</dbReference>
<sequence>MGANVGVVYELLQRALSQDGHIRKEAEAALAAAETTPGFCSCLMEILGAKGPQQDIRWMSCVYLKLCTKKYWRTRHPNAISEEEKAHLRTRILNQLGDEDDQVASQLAVLIAKIARVDFPKAWPDLFGSLIQKLQGADLLLTERICLTLDEVLKELASKRLAADQKVFAEVTSQLFDYSWHYWCGDTQTIIDALSSIKNMAGRQILSPADMKTLLLTCNRWYFCLKSIRRMLRFGFPSDAKAVEEVPTVQKVVPSLLQAVQTFIPLEASLRQQALDNELKKFNEKSALKLLKTINDVQATHPFSFSSKSLLFPVLDYCYRQIADVPSNGAVLDPALVQCMTIVQNVLKCVAYRESQKGRILGEREESQADLKGRLAAQAREVVHAFMSQEKLVYLCRLLIQRFFILSPNDLEKLAESPEDYYHEESIAGPTDGVRPCAEGLFLALFEDHREILAPVVLAVLKEASEACPPGPASTSGNEASPALLFKEAAYNAVGLANYDLEESVDFKSWYDSSLSVELLDRNVTGRLLRSRVAWLLGRWVAKVKGELRRPVYQALVELLQEDDAAVQLSAIGALRALIDDVHFFEHEFEEFLGAFLQFLFQFLYKATNFESQSQGFNLVSLIIERIGDKIVPFAEKLLAIFPNVWTSFEGQSLIRIQVLLALQRLVHALGPRSTVCHPVVLPILRYSTDVTQPDEVNMLEDGMLLWQTVLRHTPAVTLDLVNLFPHLEAVMEKSFDHLPAAMSILESYILLGGAQFLQLHAQRVAHIFELVVGNIKEKGYAAALPAVDLLIQCFPMESPAVIEPTLQKLLAIVLGTMKESELVKAAAAAVLARVLLQNTAFFLDFLPRAATAIPALTQSAKAPLFVYVDCLLEKFDSMTTAPRRKLCALALCAVLPLKENAVLERLEQIVSASTGVFHETDGDTEAVPYESDYGAVCGTANGSLGASQEGEHVRRRQVYETDPTNILNVGLVVLKQLAACKSVHGESTFNSAMARMHPQILAQLNQLMAM</sequence>
<dbReference type="GO" id="GO:0005635">
    <property type="term" value="C:nuclear envelope"/>
    <property type="evidence" value="ECO:0000318"/>
    <property type="project" value="GO_Central"/>
</dbReference>